<gene>
    <name evidence="1" type="ORF">B0H15DRAFT_735800</name>
</gene>
<feature type="non-terminal residue" evidence="1">
    <location>
        <position position="1"/>
    </location>
</feature>
<evidence type="ECO:0000313" key="1">
    <source>
        <dbReference type="EMBL" id="KAJ7081775.1"/>
    </source>
</evidence>
<evidence type="ECO:0008006" key="3">
    <source>
        <dbReference type="Google" id="ProtNLM"/>
    </source>
</evidence>
<comment type="caution">
    <text evidence="1">The sequence shown here is derived from an EMBL/GenBank/DDBJ whole genome shotgun (WGS) entry which is preliminary data.</text>
</comment>
<reference evidence="1" key="1">
    <citation type="submission" date="2023-03" db="EMBL/GenBank/DDBJ databases">
        <title>Massive genome expansion in bonnet fungi (Mycena s.s.) driven by repeated elements and novel gene families across ecological guilds.</title>
        <authorList>
            <consortium name="Lawrence Berkeley National Laboratory"/>
            <person name="Harder C.B."/>
            <person name="Miyauchi S."/>
            <person name="Viragh M."/>
            <person name="Kuo A."/>
            <person name="Thoen E."/>
            <person name="Andreopoulos B."/>
            <person name="Lu D."/>
            <person name="Skrede I."/>
            <person name="Drula E."/>
            <person name="Henrissat B."/>
            <person name="Morin E."/>
            <person name="Kohler A."/>
            <person name="Barry K."/>
            <person name="LaButti K."/>
            <person name="Morin E."/>
            <person name="Salamov A."/>
            <person name="Lipzen A."/>
            <person name="Mereny Z."/>
            <person name="Hegedus B."/>
            <person name="Baldrian P."/>
            <person name="Stursova M."/>
            <person name="Weitz H."/>
            <person name="Taylor A."/>
            <person name="Grigoriev I.V."/>
            <person name="Nagy L.G."/>
            <person name="Martin F."/>
            <person name="Kauserud H."/>
        </authorList>
    </citation>
    <scope>NUCLEOTIDE SEQUENCE</scope>
    <source>
        <strain evidence="1">CBHHK173m</strain>
    </source>
</reference>
<keyword evidence="2" id="KW-1185">Reference proteome</keyword>
<name>A0AAD6TY68_9AGAR</name>
<organism evidence="1 2">
    <name type="scientific">Mycena belliarum</name>
    <dbReference type="NCBI Taxonomy" id="1033014"/>
    <lineage>
        <taxon>Eukaryota</taxon>
        <taxon>Fungi</taxon>
        <taxon>Dikarya</taxon>
        <taxon>Basidiomycota</taxon>
        <taxon>Agaricomycotina</taxon>
        <taxon>Agaricomycetes</taxon>
        <taxon>Agaricomycetidae</taxon>
        <taxon>Agaricales</taxon>
        <taxon>Marasmiineae</taxon>
        <taxon>Mycenaceae</taxon>
        <taxon>Mycena</taxon>
    </lineage>
</organism>
<dbReference type="AlphaFoldDB" id="A0AAD6TY68"/>
<dbReference type="Proteomes" id="UP001222325">
    <property type="component" value="Unassembled WGS sequence"/>
</dbReference>
<feature type="non-terminal residue" evidence="1">
    <location>
        <position position="52"/>
    </location>
</feature>
<protein>
    <recommendedName>
        <fullName evidence="3">F-box domain-containing protein</fullName>
    </recommendedName>
</protein>
<evidence type="ECO:0000313" key="2">
    <source>
        <dbReference type="Proteomes" id="UP001222325"/>
    </source>
</evidence>
<accession>A0AAD6TY68</accession>
<proteinExistence type="predicted"/>
<dbReference type="EMBL" id="JARJCN010000048">
    <property type="protein sequence ID" value="KAJ7081775.1"/>
    <property type="molecule type" value="Genomic_DNA"/>
</dbReference>
<dbReference type="Gene3D" id="1.20.1280.50">
    <property type="match status" value="1"/>
</dbReference>
<sequence length="52" mass="5801">PVLSLPVEIVSEVFIHCLPDNPFDRTIPVAAIVLGHVCRQWRAIALAVPQLW</sequence>